<feature type="transmembrane region" description="Helical" evidence="1">
    <location>
        <begin position="113"/>
        <end position="132"/>
    </location>
</feature>
<feature type="transmembrane region" description="Helical" evidence="1">
    <location>
        <begin position="32"/>
        <end position="52"/>
    </location>
</feature>
<sequence length="245" mass="26626">MNGAILHFTHRPSPLPLSPDTFQLRFRFRTNLILTDIICISGALLLISTPSIEPIMILNPTHTYLENFTRFIGIQTNSASHTERLVSALGGFLSISAVILISRYFLPPGDEKFMVASMGASAVLLFVVPTSPFTQPWPLLGGHLIPAAIGVSCAMMISDLLIASAVTVWATIIAMYYLRCINPPGAATALAAVLSGPSTHELGYRFLLAPVGINVVVILCMAILINYLLSRWFPGRCYPASLKRK</sequence>
<protein>
    <submittedName>
        <fullName evidence="3">HPP family protein</fullName>
    </submittedName>
</protein>
<dbReference type="InterPro" id="IPR058581">
    <property type="entry name" value="TM_HPP"/>
</dbReference>
<feature type="transmembrane region" description="Helical" evidence="1">
    <location>
        <begin position="206"/>
        <end position="229"/>
    </location>
</feature>
<dbReference type="AlphaFoldDB" id="A0A450ZBE0"/>
<evidence type="ECO:0000313" key="3">
    <source>
        <dbReference type="EMBL" id="VFK51102.1"/>
    </source>
</evidence>
<accession>A0A450ZBE0</accession>
<dbReference type="PANTHER" id="PTHR33741:SF5">
    <property type="entry name" value="TRANSMEMBRANE PROTEIN DDB_G0269096-RELATED"/>
    <property type="match status" value="1"/>
</dbReference>
<proteinExistence type="predicted"/>
<dbReference type="EMBL" id="CAADFX010000005">
    <property type="protein sequence ID" value="VFK51102.1"/>
    <property type="molecule type" value="Genomic_DNA"/>
</dbReference>
<evidence type="ECO:0000256" key="1">
    <source>
        <dbReference type="SAM" id="Phobius"/>
    </source>
</evidence>
<reference evidence="3" key="1">
    <citation type="submission" date="2019-02" db="EMBL/GenBank/DDBJ databases">
        <authorList>
            <person name="Gruber-Vodicka R. H."/>
            <person name="Seah K. B. B."/>
        </authorList>
    </citation>
    <scope>NUCLEOTIDE SEQUENCE</scope>
    <source>
        <strain evidence="3">BECK_BY1</strain>
    </source>
</reference>
<feature type="domain" description="HPP transmembrane region" evidence="2">
    <location>
        <begin position="78"/>
        <end position="232"/>
    </location>
</feature>
<keyword evidence="1" id="KW-1133">Transmembrane helix</keyword>
<gene>
    <name evidence="3" type="ORF">BECKTUN1418D_GA0071000_100520</name>
</gene>
<dbReference type="PANTHER" id="PTHR33741">
    <property type="entry name" value="TRANSMEMBRANE PROTEIN DDB_G0269096-RELATED"/>
    <property type="match status" value="1"/>
</dbReference>
<dbReference type="InterPro" id="IPR007065">
    <property type="entry name" value="HPP"/>
</dbReference>
<organism evidence="3">
    <name type="scientific">Candidatus Kentrum sp. TUN</name>
    <dbReference type="NCBI Taxonomy" id="2126343"/>
    <lineage>
        <taxon>Bacteria</taxon>
        <taxon>Pseudomonadati</taxon>
        <taxon>Pseudomonadota</taxon>
        <taxon>Gammaproteobacteria</taxon>
        <taxon>Candidatus Kentrum</taxon>
    </lineage>
</organism>
<feature type="transmembrane region" description="Helical" evidence="1">
    <location>
        <begin position="144"/>
        <end position="169"/>
    </location>
</feature>
<dbReference type="Pfam" id="PF04982">
    <property type="entry name" value="TM_HPP"/>
    <property type="match status" value="1"/>
</dbReference>
<name>A0A450ZBE0_9GAMM</name>
<feature type="transmembrane region" description="Helical" evidence="1">
    <location>
        <begin position="176"/>
        <end position="194"/>
    </location>
</feature>
<keyword evidence="1" id="KW-0812">Transmembrane</keyword>
<feature type="transmembrane region" description="Helical" evidence="1">
    <location>
        <begin position="85"/>
        <end position="106"/>
    </location>
</feature>
<keyword evidence="1" id="KW-0472">Membrane</keyword>
<evidence type="ECO:0000259" key="2">
    <source>
        <dbReference type="Pfam" id="PF04982"/>
    </source>
</evidence>